<dbReference type="EMBL" id="FOOE01000010">
    <property type="protein sequence ID" value="SFF78065.1"/>
    <property type="molecule type" value="Genomic_DNA"/>
</dbReference>
<dbReference type="RefSeq" id="WP_027638695.1">
    <property type="nucleotide sequence ID" value="NZ_BAAACD010000033.1"/>
</dbReference>
<dbReference type="STRING" id="1529.SAMN04487885_11047"/>
<proteinExistence type="predicted"/>
<accession>A0A1I2LFK4</accession>
<dbReference type="eggNOG" id="ENOG5033KNB">
    <property type="taxonomic scope" value="Bacteria"/>
</dbReference>
<evidence type="ECO:0000313" key="2">
    <source>
        <dbReference type="Proteomes" id="UP000182135"/>
    </source>
</evidence>
<dbReference type="Proteomes" id="UP000182135">
    <property type="component" value="Unassembled WGS sequence"/>
</dbReference>
<keyword evidence="2" id="KW-1185">Reference proteome</keyword>
<gene>
    <name evidence="1" type="ORF">SAMN04487885_11047</name>
</gene>
<evidence type="ECO:0000313" key="1">
    <source>
        <dbReference type="EMBL" id="SFF78065.1"/>
    </source>
</evidence>
<name>A0A1I2LFK4_9CLOT</name>
<sequence>MNIDKAIRKQRRSYKIFMLTMSFIFLILPTALFATELRKNLFLVSYMVIIELLVAMSMFIRANQERLEFEYGNNKLKISVGLIRKNYVIFCDKVALVHTEDKEDDFSIIIVTTLKFRNKKIRLIGKEFLKRYPYVGNEYLKLKRKEPEKHFYYIVIKKGGLKKYILLDTIYKSSVKAVFTDEAIENIKKARAV</sequence>
<dbReference type="GeneID" id="90545769"/>
<dbReference type="OrthoDB" id="1937989at2"/>
<organism evidence="1 2">
    <name type="scientific">Clostridium cadaveris</name>
    <dbReference type="NCBI Taxonomy" id="1529"/>
    <lineage>
        <taxon>Bacteria</taxon>
        <taxon>Bacillati</taxon>
        <taxon>Bacillota</taxon>
        <taxon>Clostridia</taxon>
        <taxon>Eubacteriales</taxon>
        <taxon>Clostridiaceae</taxon>
        <taxon>Clostridium</taxon>
    </lineage>
</organism>
<dbReference type="AlphaFoldDB" id="A0A1I2LFK4"/>
<reference evidence="1 2" key="1">
    <citation type="submission" date="2016-10" db="EMBL/GenBank/DDBJ databases">
        <authorList>
            <person name="de Groot N.N."/>
        </authorList>
    </citation>
    <scope>NUCLEOTIDE SEQUENCE [LARGE SCALE GENOMIC DNA]</scope>
    <source>
        <strain evidence="1 2">NLAE-zl-G419</strain>
    </source>
</reference>
<protein>
    <submittedName>
        <fullName evidence="1">Uncharacterized protein</fullName>
    </submittedName>
</protein>